<dbReference type="GO" id="GO:0005930">
    <property type="term" value="C:axoneme"/>
    <property type="evidence" value="ECO:0007669"/>
    <property type="project" value="TreeGrafter"/>
</dbReference>
<dbReference type="InterPro" id="IPR052111">
    <property type="entry name" value="Spermatogenesis_Ciliary_MAP"/>
</dbReference>
<name>A0AAD5T0B0_9FUNG</name>
<dbReference type="GO" id="GO:0051493">
    <property type="term" value="P:regulation of cytoskeleton organization"/>
    <property type="evidence" value="ECO:0007669"/>
    <property type="project" value="TreeGrafter"/>
</dbReference>
<feature type="region of interest" description="Disordered" evidence="1">
    <location>
        <begin position="120"/>
        <end position="145"/>
    </location>
</feature>
<feature type="compositionally biased region" description="Polar residues" evidence="1">
    <location>
        <begin position="120"/>
        <end position="132"/>
    </location>
</feature>
<protein>
    <submittedName>
        <fullName evidence="3">Spermatogenesis-associated protein 4</fullName>
    </submittedName>
</protein>
<dbReference type="InterPro" id="IPR001715">
    <property type="entry name" value="CH_dom"/>
</dbReference>
<evidence type="ECO:0000256" key="1">
    <source>
        <dbReference type="SAM" id="MobiDB-lite"/>
    </source>
</evidence>
<feature type="compositionally biased region" description="Basic residues" evidence="1">
    <location>
        <begin position="133"/>
        <end position="142"/>
    </location>
</feature>
<proteinExistence type="predicted"/>
<accession>A0AAD5T0B0</accession>
<dbReference type="InterPro" id="IPR036872">
    <property type="entry name" value="CH_dom_sf"/>
</dbReference>
<evidence type="ECO:0000313" key="3">
    <source>
        <dbReference type="EMBL" id="KAJ3122114.1"/>
    </source>
</evidence>
<dbReference type="SUPFAM" id="SSF47576">
    <property type="entry name" value="Calponin-homology domain, CH-domain"/>
    <property type="match status" value="1"/>
</dbReference>
<gene>
    <name evidence="3" type="primary">SPATA4</name>
    <name evidence="3" type="ORF">HK100_012123</name>
</gene>
<dbReference type="EMBL" id="JADGJH010000833">
    <property type="protein sequence ID" value="KAJ3122114.1"/>
    <property type="molecule type" value="Genomic_DNA"/>
</dbReference>
<reference evidence="3" key="1">
    <citation type="submission" date="2020-05" db="EMBL/GenBank/DDBJ databases">
        <title>Phylogenomic resolution of chytrid fungi.</title>
        <authorList>
            <person name="Stajich J.E."/>
            <person name="Amses K."/>
            <person name="Simmons R."/>
            <person name="Seto K."/>
            <person name="Myers J."/>
            <person name="Bonds A."/>
            <person name="Quandt C.A."/>
            <person name="Barry K."/>
            <person name="Liu P."/>
            <person name="Grigoriev I."/>
            <person name="Longcore J.E."/>
            <person name="James T.Y."/>
        </authorList>
    </citation>
    <scope>NUCLEOTIDE SEQUENCE</scope>
    <source>
        <strain evidence="3">JEL0513</strain>
    </source>
</reference>
<dbReference type="PROSITE" id="PS50021">
    <property type="entry name" value="CH"/>
    <property type="match status" value="1"/>
</dbReference>
<dbReference type="PANTHER" id="PTHR12509">
    <property type="entry name" value="SPERMATOGENESIS-ASSOCIATED 4-RELATED"/>
    <property type="match status" value="1"/>
</dbReference>
<dbReference type="InterPro" id="IPR010441">
    <property type="entry name" value="CH_2"/>
</dbReference>
<feature type="domain" description="Calponin-homology (CH)" evidence="2">
    <location>
        <begin position="2"/>
        <end position="109"/>
    </location>
</feature>
<keyword evidence="4" id="KW-1185">Reference proteome</keyword>
<dbReference type="PANTHER" id="PTHR12509:SF8">
    <property type="entry name" value="SPERMATOGENESIS-ASSOCIATED PROTEIN 4"/>
    <property type="match status" value="1"/>
</dbReference>
<evidence type="ECO:0000259" key="2">
    <source>
        <dbReference type="PROSITE" id="PS50021"/>
    </source>
</evidence>
<comment type="caution">
    <text evidence="3">The sequence shown here is derived from an EMBL/GenBank/DDBJ whole genome shotgun (WGS) entry which is preliminary data.</text>
</comment>
<dbReference type="Proteomes" id="UP001211907">
    <property type="component" value="Unassembled WGS sequence"/>
</dbReference>
<dbReference type="Gene3D" id="1.10.418.10">
    <property type="entry name" value="Calponin-like domain"/>
    <property type="match status" value="1"/>
</dbReference>
<organism evidence="3 4">
    <name type="scientific">Physocladia obscura</name>
    <dbReference type="NCBI Taxonomy" id="109957"/>
    <lineage>
        <taxon>Eukaryota</taxon>
        <taxon>Fungi</taxon>
        <taxon>Fungi incertae sedis</taxon>
        <taxon>Chytridiomycota</taxon>
        <taxon>Chytridiomycota incertae sedis</taxon>
        <taxon>Chytridiomycetes</taxon>
        <taxon>Chytridiales</taxon>
        <taxon>Chytriomycetaceae</taxon>
        <taxon>Physocladia</taxon>
    </lineage>
</organism>
<dbReference type="Pfam" id="PF06294">
    <property type="entry name" value="CH_2"/>
    <property type="match status" value="1"/>
</dbReference>
<sequence>MTSLTRDVLKWVQSLDLTYSIKNTKRDLANGFLLAEMLSKYHPLEFQMHGYDTGMGPVAKRNNWEQLVKACSKVGIIFSKELVDDVMRSKAEAGAVALGIVHHHVIKSGSGPLGIIQTAGTTLPPQQNPSKVKQAHNTKPKTSKKDSLYQYEPVEMVDLQGNLIKKQSKASPNGDIVINNSKAASQFLSGIEKVDKEQHDEKCLLSAPDIPSSDENLGKIAVLKILCSMFGISDSQITFGRFLFMPSVCREKLTNKFDVISSDDIERLPSLLATKENELLSILQYSPPGDIALLFEVLLPCIISFAADTKVLHVATTLTVYFGKILQDVSPTNDAFNRLSQIKEFSALMSCIVTFDEKIPFVARILNAFINEKTSDGEKVRIFLAIKNMLQTSIYKHISTNGACSSGVVATVTSSSNVADATGMIFIRLLCAMQLESGTNNFVRRKMNIDTRESSHNKTEGQKLCNTTDSLEIKSDNTNSSQQQHITLILSECLTVLNTHRKAAELGSLFLHPSLVLDVCAALHLLSSLATKLESISDTNFENFGRLESSAIGFLPDGVAGDVIGRERGYLRAVTLTNCPSNLQKAYTSFVTSVLENIDDSHTLAPLARNAAGCLLNTVYDDSLRTCLILMAPCLKAHIPLCSLFVQGIAKTTDAIRTILLSISNNEDSNWNINSSTTLLSEATVKYICKRDQEGLVIYWDIPFLDNRVFPRVVDSWYPFGVGIGTVRTMEILKYSIMPREYLQILLAIGVQIALPPEQINQKNHQDSWLDLFNLVSPWIFASLTNDETSELGVNILEAFWRLEPQQCGGKNFNSIGKNLGKIVASVIHLHVVGQRRSRERLMRFLGRWSLSFDSGGVAIDNVSIALEKFLKDENENAVHLGKVNMQNRKILKDIFGDVLEIFRNKFPALSAGLEIN</sequence>
<evidence type="ECO:0000313" key="4">
    <source>
        <dbReference type="Proteomes" id="UP001211907"/>
    </source>
</evidence>
<dbReference type="AlphaFoldDB" id="A0AAD5T0B0"/>
<dbReference type="GO" id="GO:0008017">
    <property type="term" value="F:microtubule binding"/>
    <property type="evidence" value="ECO:0007669"/>
    <property type="project" value="TreeGrafter"/>
</dbReference>